<dbReference type="ExpressionAtlas" id="A0A2K3KZQ7">
    <property type="expression patterns" value="baseline"/>
</dbReference>
<comment type="caution">
    <text evidence="1">The sequence shown here is derived from an EMBL/GenBank/DDBJ whole genome shotgun (WGS) entry which is preliminary data.</text>
</comment>
<evidence type="ECO:0000313" key="1">
    <source>
        <dbReference type="EMBL" id="PNX71739.1"/>
    </source>
</evidence>
<evidence type="ECO:0000313" key="2">
    <source>
        <dbReference type="Proteomes" id="UP000236291"/>
    </source>
</evidence>
<reference evidence="1 2" key="1">
    <citation type="journal article" date="2014" name="Am. J. Bot.">
        <title>Genome assembly and annotation for red clover (Trifolium pratense; Fabaceae).</title>
        <authorList>
            <person name="Istvanek J."/>
            <person name="Jaros M."/>
            <person name="Krenek A."/>
            <person name="Repkova J."/>
        </authorList>
    </citation>
    <scope>NUCLEOTIDE SEQUENCE [LARGE SCALE GENOMIC DNA]</scope>
    <source>
        <strain evidence="2">cv. Tatra</strain>
        <tissue evidence="1">Young leaves</tissue>
    </source>
</reference>
<dbReference type="AlphaFoldDB" id="A0A2K3KZQ7"/>
<feature type="non-terminal residue" evidence="1">
    <location>
        <position position="244"/>
    </location>
</feature>
<reference evidence="1 2" key="2">
    <citation type="journal article" date="2017" name="Front. Plant Sci.">
        <title>Gene Classification and Mining of Molecular Markers Useful in Red Clover (Trifolium pratense) Breeding.</title>
        <authorList>
            <person name="Istvanek J."/>
            <person name="Dluhosova J."/>
            <person name="Dluhos P."/>
            <person name="Patkova L."/>
            <person name="Nedelnik J."/>
            <person name="Repkova J."/>
        </authorList>
    </citation>
    <scope>NUCLEOTIDE SEQUENCE [LARGE SCALE GENOMIC DNA]</scope>
    <source>
        <strain evidence="2">cv. Tatra</strain>
        <tissue evidence="1">Young leaves</tissue>
    </source>
</reference>
<proteinExistence type="predicted"/>
<sequence>MCELCLLTVGLVRDSSADRRVRGGADRLHEDINATVELGEASSLFHALIWVRELQLEEVDDFHKGRNDITEHVAVIDDEFPSRVLLLYKEEYETRKRLKVMMTYLMTEPASSVESCTGNNEEESSSLPPDIAIKCCETSKDHDFSIGASSSSSSSTEVSLENENVNQYSRDMFAGTQILYISMAFLRSRIHDVITKLSTETSVEVDLESTETSVEVDLESIDVAGAHNMDSSTSQVTLHVIGIR</sequence>
<organism evidence="1 2">
    <name type="scientific">Trifolium pratense</name>
    <name type="common">Red clover</name>
    <dbReference type="NCBI Taxonomy" id="57577"/>
    <lineage>
        <taxon>Eukaryota</taxon>
        <taxon>Viridiplantae</taxon>
        <taxon>Streptophyta</taxon>
        <taxon>Embryophyta</taxon>
        <taxon>Tracheophyta</taxon>
        <taxon>Spermatophyta</taxon>
        <taxon>Magnoliopsida</taxon>
        <taxon>eudicotyledons</taxon>
        <taxon>Gunneridae</taxon>
        <taxon>Pentapetalae</taxon>
        <taxon>rosids</taxon>
        <taxon>fabids</taxon>
        <taxon>Fabales</taxon>
        <taxon>Fabaceae</taxon>
        <taxon>Papilionoideae</taxon>
        <taxon>50 kb inversion clade</taxon>
        <taxon>NPAAA clade</taxon>
        <taxon>Hologalegina</taxon>
        <taxon>IRL clade</taxon>
        <taxon>Trifolieae</taxon>
        <taxon>Trifolium</taxon>
    </lineage>
</organism>
<accession>A0A2K3KZQ7</accession>
<protein>
    <submittedName>
        <fullName evidence="1">Uncharacterized protein</fullName>
    </submittedName>
</protein>
<gene>
    <name evidence="1" type="ORF">L195_g027622</name>
</gene>
<name>A0A2K3KZQ7_TRIPR</name>
<dbReference type="EMBL" id="ASHM01023726">
    <property type="protein sequence ID" value="PNX71739.1"/>
    <property type="molecule type" value="Genomic_DNA"/>
</dbReference>
<dbReference type="Proteomes" id="UP000236291">
    <property type="component" value="Unassembled WGS sequence"/>
</dbReference>